<dbReference type="PANTHER" id="PTHR30411:SF0">
    <property type="entry name" value="CYS-TRNA(PRO)_CYS-TRNA(CYS) DEACYLASE YBAK"/>
    <property type="match status" value="1"/>
</dbReference>
<comment type="similarity">
    <text evidence="1 4">Belongs to the prolyl-tRNA editing family. YbaK/EbsC subfamily.</text>
</comment>
<proteinExistence type="inferred from homology"/>
<reference evidence="6 7" key="1">
    <citation type="submission" date="2023-07" db="EMBL/GenBank/DDBJ databases">
        <title>Sequencing the genomes of 1000 actinobacteria strains.</title>
        <authorList>
            <person name="Klenk H.-P."/>
        </authorList>
    </citation>
    <scope>NUCLEOTIDE SEQUENCE [LARGE SCALE GENOMIC DNA]</scope>
    <source>
        <strain evidence="6 7">DSM 44508</strain>
    </source>
</reference>
<dbReference type="RefSeq" id="WP_277104733.1">
    <property type="nucleotide sequence ID" value="NZ_BAAAJS010000047.1"/>
</dbReference>
<feature type="domain" description="YbaK/aminoacyl-tRNA synthetase-associated" evidence="5">
    <location>
        <begin position="37"/>
        <end position="154"/>
    </location>
</feature>
<evidence type="ECO:0000256" key="3">
    <source>
        <dbReference type="ARBA" id="ARBA00023239"/>
    </source>
</evidence>
<dbReference type="InterPro" id="IPR004369">
    <property type="entry name" value="Prolyl-tRNA_editing_YbaK/EbsC"/>
</dbReference>
<keyword evidence="7" id="KW-1185">Reference proteome</keyword>
<dbReference type="CDD" id="cd00002">
    <property type="entry name" value="YbaK_deacylase"/>
    <property type="match status" value="1"/>
</dbReference>
<dbReference type="EMBL" id="JAVDYF010000001">
    <property type="protein sequence ID" value="MDR7354935.1"/>
    <property type="molecule type" value="Genomic_DNA"/>
</dbReference>
<evidence type="ECO:0000259" key="5">
    <source>
        <dbReference type="Pfam" id="PF04073"/>
    </source>
</evidence>
<sequence>MGKKKVHAATPALKVLEESQTRYVTHCFSAGTSHFGQEAAEALQVSPERVFKTLMVDLTAGVGPKRKLAVACLPVAYQLSLKKAAAALGVPKVTMADPHDASKSSGYIPGGISPLGQKTPVPTVLDESAQLFDTIFVSGGKRGLDVELSADDLVHLTNAKVADIAAI</sequence>
<dbReference type="EC" id="4.2.-.-" evidence="4"/>
<keyword evidence="3 4" id="KW-0456">Lyase</keyword>
<protein>
    <recommendedName>
        <fullName evidence="4">Cys-tRNA(Pro)/Cys-tRNA(Cys) deacylase</fullName>
        <ecNumber evidence="4">4.2.-.-</ecNumber>
    </recommendedName>
</protein>
<dbReference type="PIRSF" id="PIRSF006181">
    <property type="entry name" value="EbsC_YbaK"/>
    <property type="match status" value="1"/>
</dbReference>
<keyword evidence="6" id="KW-0378">Hydrolase</keyword>
<gene>
    <name evidence="6" type="ORF">J2S37_001473</name>
</gene>
<dbReference type="NCBIfam" id="TIGR00011">
    <property type="entry name" value="YbaK_EbsC"/>
    <property type="match status" value="1"/>
</dbReference>
<evidence type="ECO:0000256" key="1">
    <source>
        <dbReference type="ARBA" id="ARBA00009798"/>
    </source>
</evidence>
<comment type="caution">
    <text evidence="6">The sequence shown here is derived from an EMBL/GenBank/DDBJ whole genome shotgun (WGS) entry which is preliminary data.</text>
</comment>
<evidence type="ECO:0000256" key="4">
    <source>
        <dbReference type="PIRNR" id="PIRNR006181"/>
    </source>
</evidence>
<evidence type="ECO:0000256" key="2">
    <source>
        <dbReference type="ARBA" id="ARBA00022917"/>
    </source>
</evidence>
<dbReference type="PANTHER" id="PTHR30411">
    <property type="entry name" value="CYTOPLASMIC PROTEIN"/>
    <property type="match status" value="1"/>
</dbReference>
<dbReference type="SUPFAM" id="SSF55826">
    <property type="entry name" value="YbaK/ProRS associated domain"/>
    <property type="match status" value="1"/>
</dbReference>
<evidence type="ECO:0000313" key="6">
    <source>
        <dbReference type="EMBL" id="MDR7354935.1"/>
    </source>
</evidence>
<dbReference type="InterPro" id="IPR007214">
    <property type="entry name" value="YbaK/aa-tRNA-synth-assoc-dom"/>
</dbReference>
<organism evidence="6 7">
    <name type="scientific">Corynebacterium felinum</name>
    <dbReference type="NCBI Taxonomy" id="131318"/>
    <lineage>
        <taxon>Bacteria</taxon>
        <taxon>Bacillati</taxon>
        <taxon>Actinomycetota</taxon>
        <taxon>Actinomycetes</taxon>
        <taxon>Mycobacteriales</taxon>
        <taxon>Corynebacteriaceae</taxon>
        <taxon>Corynebacterium</taxon>
    </lineage>
</organism>
<dbReference type="Gene3D" id="3.90.960.10">
    <property type="entry name" value="YbaK/aminoacyl-tRNA synthetase-associated domain"/>
    <property type="match status" value="1"/>
</dbReference>
<dbReference type="Proteomes" id="UP001183619">
    <property type="component" value="Unassembled WGS sequence"/>
</dbReference>
<dbReference type="GO" id="GO:0016787">
    <property type="term" value="F:hydrolase activity"/>
    <property type="evidence" value="ECO:0007669"/>
    <property type="project" value="UniProtKB-KW"/>
</dbReference>
<dbReference type="Pfam" id="PF04073">
    <property type="entry name" value="tRNA_edit"/>
    <property type="match status" value="1"/>
</dbReference>
<keyword evidence="2 4" id="KW-0648">Protein biosynthesis</keyword>
<name>A0ABU2B8H6_9CORY</name>
<dbReference type="InterPro" id="IPR036754">
    <property type="entry name" value="YbaK/aa-tRNA-synt-asso_dom_sf"/>
</dbReference>
<evidence type="ECO:0000313" key="7">
    <source>
        <dbReference type="Proteomes" id="UP001183619"/>
    </source>
</evidence>
<accession>A0ABU2B8H6</accession>